<evidence type="ECO:0000313" key="1">
    <source>
        <dbReference type="EMBL" id="MFC3509058.1"/>
    </source>
</evidence>
<dbReference type="Proteomes" id="UP001595764">
    <property type="component" value="Unassembled WGS sequence"/>
</dbReference>
<evidence type="ECO:0000313" key="2">
    <source>
        <dbReference type="Proteomes" id="UP001595764"/>
    </source>
</evidence>
<organism evidence="1 2">
    <name type="scientific">Amycolatopsis halotolerans</name>
    <dbReference type="NCBI Taxonomy" id="330083"/>
    <lineage>
        <taxon>Bacteria</taxon>
        <taxon>Bacillati</taxon>
        <taxon>Actinomycetota</taxon>
        <taxon>Actinomycetes</taxon>
        <taxon>Pseudonocardiales</taxon>
        <taxon>Pseudonocardiaceae</taxon>
        <taxon>Amycolatopsis</taxon>
    </lineage>
</organism>
<protein>
    <recommendedName>
        <fullName evidence="3">Phage protein D</fullName>
    </recommendedName>
</protein>
<gene>
    <name evidence="1" type="ORF">ACFORO_02680</name>
</gene>
<accession>A0ABV7Q711</accession>
<keyword evidence="2" id="KW-1185">Reference proteome</keyword>
<dbReference type="SUPFAM" id="SSF69279">
    <property type="entry name" value="Phage tail proteins"/>
    <property type="match status" value="1"/>
</dbReference>
<name>A0ABV7Q711_9PSEU</name>
<dbReference type="EMBL" id="JBHRWI010000004">
    <property type="protein sequence ID" value="MFC3509058.1"/>
    <property type="molecule type" value="Genomic_DNA"/>
</dbReference>
<proteinExistence type="predicted"/>
<evidence type="ECO:0008006" key="3">
    <source>
        <dbReference type="Google" id="ProtNLM"/>
    </source>
</evidence>
<sequence length="373" mass="40011">MGKSFQLQLMIGRVLAAPVPRELIDALQSVQVTSSAGERSGFQLTFAVSRKSVLTRTLLPSGLLDPPARVVLSAIVGGSVDVLMDGVITRHEMSPGTGPGESRLTVTGEDLTALMDLRYEKETFPGLPLHVQVLKTLAKYAMYGIVPAPTPVLLWEPEPPQVKIDGQSDTDLGYLRELARQAGYAFYLVPGPVPGASIGYWGPEIRAGVVQPALTVDSGTATNVESLSFSFDGMSGKQYTIRIPEPHTKIGFSIPVPDLALLRPPLAARPAVALQERPLPDLDGRSTTEILLRGLSKTAKAADAVTGQGKLDVLRYGHVLKARALVGVRGAGLAYDGLYYVNRVTHEIKRGEYKQSFGLARDGFVPFSQQVSA</sequence>
<comment type="caution">
    <text evidence="1">The sequence shown here is derived from an EMBL/GenBank/DDBJ whole genome shotgun (WGS) entry which is preliminary data.</text>
</comment>
<dbReference type="RefSeq" id="WP_377869330.1">
    <property type="nucleotide sequence ID" value="NZ_JBHMAY010000012.1"/>
</dbReference>
<reference evidence="2" key="1">
    <citation type="journal article" date="2019" name="Int. J. Syst. Evol. Microbiol.">
        <title>The Global Catalogue of Microorganisms (GCM) 10K type strain sequencing project: providing services to taxonomists for standard genome sequencing and annotation.</title>
        <authorList>
            <consortium name="The Broad Institute Genomics Platform"/>
            <consortium name="The Broad Institute Genome Sequencing Center for Infectious Disease"/>
            <person name="Wu L."/>
            <person name="Ma J."/>
        </authorList>
    </citation>
    <scope>NUCLEOTIDE SEQUENCE [LARGE SCALE GENOMIC DNA]</scope>
    <source>
        <strain evidence="2">CGMCC 4.7682</strain>
    </source>
</reference>